<evidence type="ECO:0000313" key="7">
    <source>
        <dbReference type="EMBL" id="EDQ87686.1"/>
    </source>
</evidence>
<dbReference type="PROSITE" id="PS51897">
    <property type="entry name" value="ANNEXIN_2"/>
    <property type="match status" value="4"/>
</dbReference>
<organism evidence="7 8">
    <name type="scientific">Monosiga brevicollis</name>
    <name type="common">Choanoflagellate</name>
    <dbReference type="NCBI Taxonomy" id="81824"/>
    <lineage>
        <taxon>Eukaryota</taxon>
        <taxon>Choanoflagellata</taxon>
        <taxon>Craspedida</taxon>
        <taxon>Salpingoecidae</taxon>
        <taxon>Monosiga</taxon>
    </lineage>
</organism>
<keyword evidence="3 6" id="KW-0106">Calcium</keyword>
<keyword evidence="8" id="KW-1185">Reference proteome</keyword>
<dbReference type="FunFam" id="1.10.220.10:FF:000003">
    <property type="entry name" value="Annexin"/>
    <property type="match status" value="1"/>
</dbReference>
<dbReference type="GO" id="GO:0005886">
    <property type="term" value="C:plasma membrane"/>
    <property type="evidence" value="ECO:0000318"/>
    <property type="project" value="GO_Central"/>
</dbReference>
<proteinExistence type="inferred from homology"/>
<dbReference type="PRINTS" id="PR00196">
    <property type="entry name" value="ANNEXIN"/>
</dbReference>
<dbReference type="GeneID" id="5892902"/>
<reference evidence="7 8" key="1">
    <citation type="journal article" date="2008" name="Nature">
        <title>The genome of the choanoflagellate Monosiga brevicollis and the origin of metazoans.</title>
        <authorList>
            <consortium name="JGI Sequencing"/>
            <person name="King N."/>
            <person name="Westbrook M.J."/>
            <person name="Young S.L."/>
            <person name="Kuo A."/>
            <person name="Abedin M."/>
            <person name="Chapman J."/>
            <person name="Fairclough S."/>
            <person name="Hellsten U."/>
            <person name="Isogai Y."/>
            <person name="Letunic I."/>
            <person name="Marr M."/>
            <person name="Pincus D."/>
            <person name="Putnam N."/>
            <person name="Rokas A."/>
            <person name="Wright K.J."/>
            <person name="Zuzow R."/>
            <person name="Dirks W."/>
            <person name="Good M."/>
            <person name="Goodstein D."/>
            <person name="Lemons D."/>
            <person name="Li W."/>
            <person name="Lyons J.B."/>
            <person name="Morris A."/>
            <person name="Nichols S."/>
            <person name="Richter D.J."/>
            <person name="Salamov A."/>
            <person name="Bork P."/>
            <person name="Lim W.A."/>
            <person name="Manning G."/>
            <person name="Miller W.T."/>
            <person name="McGinnis W."/>
            <person name="Shapiro H."/>
            <person name="Tjian R."/>
            <person name="Grigoriev I.V."/>
            <person name="Rokhsar D."/>
        </authorList>
    </citation>
    <scope>NUCLEOTIDE SEQUENCE [LARGE SCALE GENOMIC DNA]</scope>
    <source>
        <strain evidence="8">MX1 / ATCC 50154</strain>
    </source>
</reference>
<dbReference type="eggNOG" id="KOG0819">
    <property type="taxonomic scope" value="Eukaryota"/>
</dbReference>
<dbReference type="PROSITE" id="PS00223">
    <property type="entry name" value="ANNEXIN_1"/>
    <property type="match status" value="2"/>
</dbReference>
<evidence type="ECO:0000256" key="3">
    <source>
        <dbReference type="ARBA" id="ARBA00022837"/>
    </source>
</evidence>
<dbReference type="RefSeq" id="XP_001747606.1">
    <property type="nucleotide sequence ID" value="XM_001747554.1"/>
</dbReference>
<dbReference type="STRING" id="81824.A9V4C6"/>
<sequence length="327" mass="36720">MAGLSLEPTYHATVVPAHPFDPEADAKALRGAMKGFGTDEKTLIRVLANRTAMQRMDIARHFKTMYGKDLIKDLKSETGGNFEDVLLAMMMEPAQQDAQVLREAMKGVGTDEQVLIETICTKSNAEIRAIKEAYATLFKRDLEKDVKSETGGHFKRALISALQGNREEGKPVDMAKARQEAEELHKAGEKKWGTDESKFLQVIGLRSFPQLRATFEEYRKISKYDIVRSIEREMGGDLKNSMKAMAMCAIDRPGYFAERIYKTMKGAGTADRALIRLIVSRSEIDMVEIKERFFSMYNKSLGSMIHGDTGGDYRRTLLTLVKEEGGL</sequence>
<evidence type="ECO:0000313" key="8">
    <source>
        <dbReference type="Proteomes" id="UP000001357"/>
    </source>
</evidence>
<dbReference type="FunCoup" id="A9V4C6">
    <property type="interactions" value="874"/>
</dbReference>
<dbReference type="InParanoid" id="A9V4C6"/>
<dbReference type="OMA" id="VRGPLMQ"/>
<keyword evidence="2 6" id="KW-0677">Repeat</keyword>
<dbReference type="GO" id="GO:0005509">
    <property type="term" value="F:calcium ion binding"/>
    <property type="evidence" value="ECO:0007669"/>
    <property type="project" value="InterPro"/>
</dbReference>
<dbReference type="PANTHER" id="PTHR10502">
    <property type="entry name" value="ANNEXIN"/>
    <property type="match status" value="1"/>
</dbReference>
<dbReference type="FunFam" id="1.10.220.10:FF:000001">
    <property type="entry name" value="Annexin"/>
    <property type="match status" value="1"/>
</dbReference>
<dbReference type="GO" id="GO:0012506">
    <property type="term" value="C:vesicle membrane"/>
    <property type="evidence" value="ECO:0000318"/>
    <property type="project" value="GO_Central"/>
</dbReference>
<gene>
    <name evidence="7" type="ORF">MONBRDRAFT_33246</name>
</gene>
<dbReference type="GO" id="GO:0005544">
    <property type="term" value="F:calcium-dependent phospholipid binding"/>
    <property type="evidence" value="ECO:0000318"/>
    <property type="project" value="GO_Central"/>
</dbReference>
<name>A9V4C6_MONBE</name>
<evidence type="ECO:0000256" key="1">
    <source>
        <dbReference type="ARBA" id="ARBA00007831"/>
    </source>
</evidence>
<dbReference type="Pfam" id="PF00191">
    <property type="entry name" value="Annexin"/>
    <property type="match status" value="4"/>
</dbReference>
<keyword evidence="5 6" id="KW-0111">Calcium/phospholipid-binding</keyword>
<dbReference type="InterPro" id="IPR001464">
    <property type="entry name" value="Annexin"/>
</dbReference>
<keyword evidence="4 6" id="KW-0041">Annexin</keyword>
<comment type="domain">
    <text evidence="6">A pair of annexin repeats may form one binding site for calcium and phospholipid.</text>
</comment>
<dbReference type="GO" id="GO:0005737">
    <property type="term" value="C:cytoplasm"/>
    <property type="evidence" value="ECO:0000318"/>
    <property type="project" value="GO_Central"/>
</dbReference>
<evidence type="ECO:0000256" key="6">
    <source>
        <dbReference type="RuleBase" id="RU003540"/>
    </source>
</evidence>
<evidence type="ECO:0000256" key="2">
    <source>
        <dbReference type="ARBA" id="ARBA00022737"/>
    </source>
</evidence>
<dbReference type="FunFam" id="1.10.220.10:FF:000004">
    <property type="entry name" value="Annexin"/>
    <property type="match status" value="1"/>
</dbReference>
<dbReference type="SMART" id="SM00335">
    <property type="entry name" value="ANX"/>
    <property type="match status" value="4"/>
</dbReference>
<dbReference type="InterPro" id="IPR018252">
    <property type="entry name" value="Annexin_repeat_CS"/>
</dbReference>
<dbReference type="GO" id="GO:0001786">
    <property type="term" value="F:phosphatidylserine binding"/>
    <property type="evidence" value="ECO:0000318"/>
    <property type="project" value="GO_Central"/>
</dbReference>
<dbReference type="InterPro" id="IPR018502">
    <property type="entry name" value="Annexin_repeat"/>
</dbReference>
<protein>
    <recommendedName>
        <fullName evidence="6">Annexin</fullName>
    </recommendedName>
</protein>
<dbReference type="Gene3D" id="1.10.220.10">
    <property type="entry name" value="Annexin"/>
    <property type="match status" value="4"/>
</dbReference>
<dbReference type="PANTHER" id="PTHR10502:SF102">
    <property type="entry name" value="ANNEXIN B11"/>
    <property type="match status" value="1"/>
</dbReference>
<accession>A9V4C6</accession>
<evidence type="ECO:0000256" key="4">
    <source>
        <dbReference type="ARBA" id="ARBA00023216"/>
    </source>
</evidence>
<dbReference type="GO" id="GO:0005634">
    <property type="term" value="C:nucleus"/>
    <property type="evidence" value="ECO:0000318"/>
    <property type="project" value="GO_Central"/>
</dbReference>
<dbReference type="SUPFAM" id="SSF47874">
    <property type="entry name" value="Annexin"/>
    <property type="match status" value="1"/>
</dbReference>
<comment type="similarity">
    <text evidence="1 6">Belongs to the annexin family.</text>
</comment>
<dbReference type="FunFam" id="1.10.220.10:FF:000002">
    <property type="entry name" value="Annexin"/>
    <property type="match status" value="1"/>
</dbReference>
<evidence type="ECO:0000256" key="5">
    <source>
        <dbReference type="ARBA" id="ARBA00023302"/>
    </source>
</evidence>
<dbReference type="AlphaFoldDB" id="A9V4C6"/>
<dbReference type="KEGG" id="mbr:MONBRDRAFT_33246"/>
<dbReference type="EMBL" id="CH991558">
    <property type="protein sequence ID" value="EDQ87686.1"/>
    <property type="molecule type" value="Genomic_DNA"/>
</dbReference>
<dbReference type="InterPro" id="IPR037104">
    <property type="entry name" value="Annexin_sf"/>
</dbReference>
<dbReference type="Proteomes" id="UP000001357">
    <property type="component" value="Unassembled WGS sequence"/>
</dbReference>